<dbReference type="Proteomes" id="UP001229244">
    <property type="component" value="Unassembled WGS sequence"/>
</dbReference>
<dbReference type="GO" id="GO:0015740">
    <property type="term" value="P:C4-dicarboxylate transport"/>
    <property type="evidence" value="ECO:0007669"/>
    <property type="project" value="TreeGrafter"/>
</dbReference>
<dbReference type="PANTHER" id="PTHR35011:SF10">
    <property type="entry name" value="TRAP TRANSPORTER SMALL PERMEASE PROTEIN"/>
    <property type="match status" value="1"/>
</dbReference>
<feature type="transmembrane region" description="Helical" evidence="9">
    <location>
        <begin position="63"/>
        <end position="81"/>
    </location>
</feature>
<dbReference type="Pfam" id="PF04290">
    <property type="entry name" value="DctQ"/>
    <property type="match status" value="1"/>
</dbReference>
<evidence type="ECO:0000256" key="3">
    <source>
        <dbReference type="ARBA" id="ARBA00022475"/>
    </source>
</evidence>
<dbReference type="GO" id="GO:0005886">
    <property type="term" value="C:plasma membrane"/>
    <property type="evidence" value="ECO:0007669"/>
    <property type="project" value="UniProtKB-SubCell"/>
</dbReference>
<sequence>MAIAAEGEPQIRKGRLAPSASGKLGRAVETVLGLVLIAIVLINVGNAAGRYLFRFSVTGTDEIMVFGMIFIVVAGAVLALARRTHIAIDLVPTYASARTRLAVYLVHDVVTFAATAYATYASYSFVSRIAALGTKSMTLGVPMIVPHGALLAGFAAMALVSLVYFIRDGIAFADAVRRPNPGGGAS</sequence>
<feature type="transmembrane region" description="Helical" evidence="9">
    <location>
        <begin position="101"/>
        <end position="123"/>
    </location>
</feature>
<organism evidence="11 12">
    <name type="scientific">Amorphus orientalis</name>
    <dbReference type="NCBI Taxonomy" id="649198"/>
    <lineage>
        <taxon>Bacteria</taxon>
        <taxon>Pseudomonadati</taxon>
        <taxon>Pseudomonadota</taxon>
        <taxon>Alphaproteobacteria</taxon>
        <taxon>Hyphomicrobiales</taxon>
        <taxon>Amorphaceae</taxon>
        <taxon>Amorphus</taxon>
    </lineage>
</organism>
<evidence type="ECO:0000313" key="11">
    <source>
        <dbReference type="EMBL" id="MDQ0317411.1"/>
    </source>
</evidence>
<accession>A0AAE4ATL5</accession>
<dbReference type="EMBL" id="JAUSUL010000005">
    <property type="protein sequence ID" value="MDQ0317411.1"/>
    <property type="molecule type" value="Genomic_DNA"/>
</dbReference>
<keyword evidence="3" id="KW-1003">Cell membrane</keyword>
<dbReference type="PANTHER" id="PTHR35011">
    <property type="entry name" value="2,3-DIKETO-L-GULONATE TRAP TRANSPORTER SMALL PERMEASE PROTEIN YIAM"/>
    <property type="match status" value="1"/>
</dbReference>
<protein>
    <recommendedName>
        <fullName evidence="9">TRAP transporter small permease protein</fullName>
    </recommendedName>
</protein>
<keyword evidence="6 9" id="KW-1133">Transmembrane helix</keyword>
<keyword evidence="7 9" id="KW-0472">Membrane</keyword>
<evidence type="ECO:0000256" key="9">
    <source>
        <dbReference type="RuleBase" id="RU369079"/>
    </source>
</evidence>
<dbReference type="InterPro" id="IPR055348">
    <property type="entry name" value="DctQ"/>
</dbReference>
<evidence type="ECO:0000256" key="8">
    <source>
        <dbReference type="ARBA" id="ARBA00038436"/>
    </source>
</evidence>
<reference evidence="11" key="1">
    <citation type="submission" date="2023-07" db="EMBL/GenBank/DDBJ databases">
        <title>Genomic Encyclopedia of Type Strains, Phase IV (KMG-IV): sequencing the most valuable type-strain genomes for metagenomic binning, comparative biology and taxonomic classification.</title>
        <authorList>
            <person name="Goeker M."/>
        </authorList>
    </citation>
    <scope>NUCLEOTIDE SEQUENCE</scope>
    <source>
        <strain evidence="11">DSM 21202</strain>
    </source>
</reference>
<comment type="similarity">
    <text evidence="8 9">Belongs to the TRAP transporter small permease family.</text>
</comment>
<evidence type="ECO:0000259" key="10">
    <source>
        <dbReference type="Pfam" id="PF04290"/>
    </source>
</evidence>
<evidence type="ECO:0000256" key="1">
    <source>
        <dbReference type="ARBA" id="ARBA00004429"/>
    </source>
</evidence>
<comment type="subunit">
    <text evidence="9">The complex comprises the extracytoplasmic solute receptor protein and the two transmembrane proteins.</text>
</comment>
<dbReference type="AlphaFoldDB" id="A0AAE4ATL5"/>
<evidence type="ECO:0000256" key="2">
    <source>
        <dbReference type="ARBA" id="ARBA00022448"/>
    </source>
</evidence>
<dbReference type="InterPro" id="IPR007387">
    <property type="entry name" value="TRAP_DctQ"/>
</dbReference>
<name>A0AAE4ATL5_9HYPH</name>
<gene>
    <name evidence="11" type="ORF">J2S73_003895</name>
</gene>
<evidence type="ECO:0000256" key="7">
    <source>
        <dbReference type="ARBA" id="ARBA00023136"/>
    </source>
</evidence>
<dbReference type="RefSeq" id="WP_306887327.1">
    <property type="nucleotide sequence ID" value="NZ_JAUSUL010000005.1"/>
</dbReference>
<evidence type="ECO:0000256" key="4">
    <source>
        <dbReference type="ARBA" id="ARBA00022519"/>
    </source>
</evidence>
<proteinExistence type="inferred from homology"/>
<feature type="transmembrane region" description="Helical" evidence="9">
    <location>
        <begin position="143"/>
        <end position="166"/>
    </location>
</feature>
<comment type="caution">
    <text evidence="11">The sequence shown here is derived from an EMBL/GenBank/DDBJ whole genome shotgun (WGS) entry which is preliminary data.</text>
</comment>
<keyword evidence="2 9" id="KW-0813">Transport</keyword>
<comment type="subcellular location">
    <subcellularLocation>
        <location evidence="1 9">Cell inner membrane</location>
        <topology evidence="1 9">Multi-pass membrane protein</topology>
    </subcellularLocation>
</comment>
<evidence type="ECO:0000256" key="6">
    <source>
        <dbReference type="ARBA" id="ARBA00022989"/>
    </source>
</evidence>
<keyword evidence="4 9" id="KW-0997">Cell inner membrane</keyword>
<feature type="domain" description="Tripartite ATP-independent periplasmic transporters DctQ component" evidence="10">
    <location>
        <begin position="39"/>
        <end position="167"/>
    </location>
</feature>
<comment type="function">
    <text evidence="9">Part of the tripartite ATP-independent periplasmic (TRAP) transport system.</text>
</comment>
<feature type="transmembrane region" description="Helical" evidence="9">
    <location>
        <begin position="31"/>
        <end position="51"/>
    </location>
</feature>
<keyword evidence="5 9" id="KW-0812">Transmembrane</keyword>
<dbReference type="GO" id="GO:0022857">
    <property type="term" value="F:transmembrane transporter activity"/>
    <property type="evidence" value="ECO:0007669"/>
    <property type="project" value="UniProtKB-UniRule"/>
</dbReference>
<evidence type="ECO:0000313" key="12">
    <source>
        <dbReference type="Proteomes" id="UP001229244"/>
    </source>
</evidence>
<keyword evidence="12" id="KW-1185">Reference proteome</keyword>
<evidence type="ECO:0000256" key="5">
    <source>
        <dbReference type="ARBA" id="ARBA00022692"/>
    </source>
</evidence>